<keyword evidence="6" id="KW-1185">Reference proteome</keyword>
<keyword evidence="2" id="KW-0677">Repeat</keyword>
<dbReference type="SUPFAM" id="SSF53474">
    <property type="entry name" value="alpha/beta-Hydrolases"/>
    <property type="match status" value="1"/>
</dbReference>
<dbReference type="AlphaFoldDB" id="A0A3D8QA70"/>
<evidence type="ECO:0000313" key="5">
    <source>
        <dbReference type="EMBL" id="RDW58735.1"/>
    </source>
</evidence>
<sequence>MIAATIIYFVALLRLAATLFAEALGWAVPRLSSRWFSRRRSIAKPCLDGRKITYRVTRIPSVLDKQSFLTALASALSLDPSSVTLHSLATDLSSPGNVSDRVATISFALPTPTFIKDTAKDAKSARIVLRHRQAFPEATVYIDQNFGGFTPLSPIENDDVYEMDCIAIHGWGGHPFGSYRASQDKSYMWLRDDLAKKMPKVRVWLYGYGTSLSDNSTIEDVDTFADTLTHLLRTFRGRGDDLERAKPLIFIAHSLGGLVFKQAVVSMSNSANLIDQLNLQCIYGALFFGVPSRGLLAEDIREMVQDGPQRYILSLLDKGFGFRYKEKQHREFCKAFPYKTSKIIQFFETRQSPSLIQNKITKEWERSGPQKLFVTPESATCGRHWETGNNYHVNIETDHSGLVKFEQDDRVWYPKVKGVLEEFAGEAGHTIRARLLLQDPTDLTDEQNQCLESLRFPSMDKREKSVIAPASNTFSWIWDENIGFSKWIQNTEPIFWIQGKPGSGKSTLLVDTLKQCKQRHPRKLIIQYFFNSRGSEDEYSLDGFFRSTITQLLRRNRHAFQSVLPEFRKRMADLKKFGMRHISWDRESLAEIFQDIVVQTSQHEILFFLDALDECSEIRDLLDYIERLAETADNQSSVIKICCSGRPDAHIMSHLRRYPGLELHRHNTKDINQYVQDSLQKFNIRQDSETDEAKRREENDLLKVIMEHAHGVFLWAKLVLSELHGLDEEGGNFKEMQKVVLAIPKDLGQLYTHMVKKIKPEHLYEGQILLRIVLHAKRSLSLSELQTLYKLGLEAQSPLQELELQPDSTYMRRIQTRCGGLLEQISDTGGVQFIHRTVQDFIQSQEYQKYRAKHGTEPNGDLFILEGCIRSLERAVNIKDTELIRHLTKIPGVSYATQHWIYHWKEAEKLNQECTMLDKLESSNNSVISTWTDIRNSTEHQYPYYTRDV</sequence>
<dbReference type="Gene3D" id="3.40.50.1820">
    <property type="entry name" value="alpha/beta hydrolase"/>
    <property type="match status" value="1"/>
</dbReference>
<evidence type="ECO:0000259" key="3">
    <source>
        <dbReference type="Pfam" id="PF05057"/>
    </source>
</evidence>
<dbReference type="Proteomes" id="UP000256645">
    <property type="component" value="Unassembled WGS sequence"/>
</dbReference>
<dbReference type="SUPFAM" id="SSF52540">
    <property type="entry name" value="P-loop containing nucleoside triphosphate hydrolases"/>
    <property type="match status" value="1"/>
</dbReference>
<evidence type="ECO:0000256" key="1">
    <source>
        <dbReference type="ARBA" id="ARBA00007920"/>
    </source>
</evidence>
<dbReference type="PANTHER" id="PTHR10039:SF5">
    <property type="entry name" value="NACHT DOMAIN-CONTAINING PROTEIN"/>
    <property type="match status" value="1"/>
</dbReference>
<evidence type="ECO:0000259" key="4">
    <source>
        <dbReference type="Pfam" id="PF24883"/>
    </source>
</evidence>
<accession>A0A3D8QA70</accession>
<dbReference type="InterPro" id="IPR029058">
    <property type="entry name" value="AB_hydrolase_fold"/>
</dbReference>
<evidence type="ECO:0000256" key="2">
    <source>
        <dbReference type="ARBA" id="ARBA00022737"/>
    </source>
</evidence>
<dbReference type="InterPro" id="IPR027417">
    <property type="entry name" value="P-loop_NTPase"/>
</dbReference>
<evidence type="ECO:0008006" key="7">
    <source>
        <dbReference type="Google" id="ProtNLM"/>
    </source>
</evidence>
<comment type="similarity">
    <text evidence="1">Belongs to the putative lipase ROG1 family.</text>
</comment>
<comment type="caution">
    <text evidence="5">The sequence shown here is derived from an EMBL/GenBank/DDBJ whole genome shotgun (WGS) entry which is preliminary data.</text>
</comment>
<gene>
    <name evidence="5" type="ORF">BP6252_13211</name>
</gene>
<dbReference type="OrthoDB" id="5086500at2759"/>
<dbReference type="InterPro" id="IPR007751">
    <property type="entry name" value="DUF676_lipase-like"/>
</dbReference>
<dbReference type="EMBL" id="PDLM01000017">
    <property type="protein sequence ID" value="RDW58735.1"/>
    <property type="molecule type" value="Genomic_DNA"/>
</dbReference>
<name>A0A3D8QA70_9HELO</name>
<organism evidence="5 6">
    <name type="scientific">Coleophoma cylindrospora</name>
    <dbReference type="NCBI Taxonomy" id="1849047"/>
    <lineage>
        <taxon>Eukaryota</taxon>
        <taxon>Fungi</taxon>
        <taxon>Dikarya</taxon>
        <taxon>Ascomycota</taxon>
        <taxon>Pezizomycotina</taxon>
        <taxon>Leotiomycetes</taxon>
        <taxon>Helotiales</taxon>
        <taxon>Dermateaceae</taxon>
        <taxon>Coleophoma</taxon>
    </lineage>
</organism>
<protein>
    <recommendedName>
        <fullName evidence="7">NACHT domain-containing protein</fullName>
    </recommendedName>
</protein>
<proteinExistence type="inferred from homology"/>
<dbReference type="Pfam" id="PF05057">
    <property type="entry name" value="DUF676"/>
    <property type="match status" value="1"/>
</dbReference>
<feature type="domain" description="DUF676" evidence="3">
    <location>
        <begin position="168"/>
        <end position="274"/>
    </location>
</feature>
<dbReference type="PANTHER" id="PTHR10039">
    <property type="entry name" value="AMELOGENIN"/>
    <property type="match status" value="1"/>
</dbReference>
<dbReference type="Pfam" id="PF24883">
    <property type="entry name" value="NPHP3_N"/>
    <property type="match status" value="1"/>
</dbReference>
<dbReference type="InterPro" id="IPR056884">
    <property type="entry name" value="NPHP3-like_N"/>
</dbReference>
<dbReference type="Gene3D" id="3.40.50.300">
    <property type="entry name" value="P-loop containing nucleotide triphosphate hydrolases"/>
    <property type="match status" value="1"/>
</dbReference>
<evidence type="ECO:0000313" key="6">
    <source>
        <dbReference type="Proteomes" id="UP000256645"/>
    </source>
</evidence>
<feature type="domain" description="Nephrocystin 3-like N-terminal" evidence="4">
    <location>
        <begin position="473"/>
        <end position="646"/>
    </location>
</feature>
<reference evidence="5 6" key="1">
    <citation type="journal article" date="2018" name="IMA Fungus">
        <title>IMA Genome-F 9: Draft genome sequence of Annulohypoxylon stygium, Aspergillus mulundensis, Berkeleyomyces basicola (syn. Thielaviopsis basicola), Ceratocystis smalleyi, two Cercospora beticola strains, Coleophoma cylindrospora, Fusarium fracticaudum, Phialophora cf. hyalina, and Morchella septimelata.</title>
        <authorList>
            <person name="Wingfield B.D."/>
            <person name="Bills G.F."/>
            <person name="Dong Y."/>
            <person name="Huang W."/>
            <person name="Nel W.J."/>
            <person name="Swalarsk-Parry B.S."/>
            <person name="Vaghefi N."/>
            <person name="Wilken P.M."/>
            <person name="An Z."/>
            <person name="de Beer Z.W."/>
            <person name="De Vos L."/>
            <person name="Chen L."/>
            <person name="Duong T.A."/>
            <person name="Gao Y."/>
            <person name="Hammerbacher A."/>
            <person name="Kikkert J.R."/>
            <person name="Li Y."/>
            <person name="Li H."/>
            <person name="Li K."/>
            <person name="Li Q."/>
            <person name="Liu X."/>
            <person name="Ma X."/>
            <person name="Naidoo K."/>
            <person name="Pethybridge S.J."/>
            <person name="Sun J."/>
            <person name="Steenkamp E.T."/>
            <person name="van der Nest M.A."/>
            <person name="van Wyk S."/>
            <person name="Wingfield M.J."/>
            <person name="Xiong C."/>
            <person name="Yue Q."/>
            <person name="Zhang X."/>
        </authorList>
    </citation>
    <scope>NUCLEOTIDE SEQUENCE [LARGE SCALE GENOMIC DNA]</scope>
    <source>
        <strain evidence="5 6">BP6252</strain>
    </source>
</reference>